<evidence type="ECO:0000313" key="3">
    <source>
        <dbReference type="EMBL" id="CAD2222436.1"/>
    </source>
</evidence>
<dbReference type="PANTHER" id="PTHR24067">
    <property type="entry name" value="UBIQUITIN-CONJUGATING ENZYME E2"/>
    <property type="match status" value="1"/>
</dbReference>
<dbReference type="FunFam" id="3.10.110.10:FF:000109">
    <property type="entry name" value="Ubiquitin-conjugating enzyme E2 J2-like"/>
    <property type="match status" value="1"/>
</dbReference>
<keyword evidence="4" id="KW-1185">Reference proteome</keyword>
<gene>
    <name evidence="3" type="ORF">ADEAN_000998000</name>
</gene>
<evidence type="ECO:0000256" key="1">
    <source>
        <dbReference type="SAM" id="MobiDB-lite"/>
    </source>
</evidence>
<evidence type="ECO:0000259" key="2">
    <source>
        <dbReference type="PROSITE" id="PS50127"/>
    </source>
</evidence>
<proteinExistence type="predicted"/>
<dbReference type="SUPFAM" id="SSF54495">
    <property type="entry name" value="UBC-like"/>
    <property type="match status" value="1"/>
</dbReference>
<dbReference type="InterPro" id="IPR050113">
    <property type="entry name" value="Ub_conjugating_enzyme"/>
</dbReference>
<dbReference type="EMBL" id="LR877170">
    <property type="protein sequence ID" value="CAD2222436.1"/>
    <property type="molecule type" value="Genomic_DNA"/>
</dbReference>
<dbReference type="InterPro" id="IPR000608">
    <property type="entry name" value="UBC"/>
</dbReference>
<protein>
    <submittedName>
        <fullName evidence="3">Ubiquitin-conjugating enzyme, putative</fullName>
    </submittedName>
</protein>
<sequence length="313" mass="36065">MSSASIKRLAREQRDFLVGNKRNCEVFASPLEENIFEWHFTILGPSTEPHYKDGIYHGVLQFQRDYPLSPPAVLFLTPNGRFEINTKICTTISSFHPELWRPSYSLQFVLQSLRLFMGQEEEVGVGAIHRTNVTKEKKKMFAEESWQYVCPVCGPIQHLYENEMKPFPPSSEELKDVPLKLPESDKKEVETENSENINNNEEEKEDVTQNSEPQETILQTEEPRQTDENEKEEELIPETENIPDIDDNNNNNLENENNDMEPKNETIEVPPVACLVFNTTYGGEIRVTVTQIDKAIKYCLYVLVGVMLLHVVT</sequence>
<dbReference type="VEuPathDB" id="TriTrypDB:ADEAN_000998000"/>
<organism evidence="3 4">
    <name type="scientific">Angomonas deanei</name>
    <dbReference type="NCBI Taxonomy" id="59799"/>
    <lineage>
        <taxon>Eukaryota</taxon>
        <taxon>Discoba</taxon>
        <taxon>Euglenozoa</taxon>
        <taxon>Kinetoplastea</taxon>
        <taxon>Metakinetoplastina</taxon>
        <taxon>Trypanosomatida</taxon>
        <taxon>Trypanosomatidae</taxon>
        <taxon>Strigomonadinae</taxon>
        <taxon>Angomonas</taxon>
    </lineage>
</organism>
<dbReference type="PROSITE" id="PS50127">
    <property type="entry name" value="UBC_2"/>
    <property type="match status" value="1"/>
</dbReference>
<accession>A0A7G2CRK8</accession>
<reference evidence="3 4" key="1">
    <citation type="submission" date="2020-08" db="EMBL/GenBank/DDBJ databases">
        <authorList>
            <person name="Newling K."/>
            <person name="Davey J."/>
            <person name="Forrester S."/>
        </authorList>
    </citation>
    <scope>NUCLEOTIDE SEQUENCE [LARGE SCALE GENOMIC DNA]</scope>
    <source>
        <strain evidence="4">Crithidia deanei Carvalho (ATCC PRA-265)</strain>
    </source>
</reference>
<feature type="region of interest" description="Disordered" evidence="1">
    <location>
        <begin position="181"/>
        <end position="253"/>
    </location>
</feature>
<dbReference type="SMART" id="SM00212">
    <property type="entry name" value="UBCc"/>
    <property type="match status" value="1"/>
</dbReference>
<feature type="compositionally biased region" description="Basic and acidic residues" evidence="1">
    <location>
        <begin position="181"/>
        <end position="190"/>
    </location>
</feature>
<name>A0A7G2CRK8_9TRYP</name>
<dbReference type="AlphaFoldDB" id="A0A7G2CRK8"/>
<dbReference type="InterPro" id="IPR016135">
    <property type="entry name" value="UBQ-conjugating_enzyme/RWD"/>
</dbReference>
<dbReference type="Gene3D" id="3.10.110.10">
    <property type="entry name" value="Ubiquitin Conjugating Enzyme"/>
    <property type="match status" value="1"/>
</dbReference>
<dbReference type="Proteomes" id="UP000515908">
    <property type="component" value="Chromosome 26"/>
</dbReference>
<feature type="compositionally biased region" description="Acidic residues" evidence="1">
    <location>
        <begin position="229"/>
        <end position="247"/>
    </location>
</feature>
<dbReference type="CDD" id="cd23799">
    <property type="entry name" value="UBCc_UBE2J"/>
    <property type="match status" value="1"/>
</dbReference>
<evidence type="ECO:0000313" key="4">
    <source>
        <dbReference type="Proteomes" id="UP000515908"/>
    </source>
</evidence>
<dbReference type="Pfam" id="PF00179">
    <property type="entry name" value="UQ_con"/>
    <property type="match status" value="1"/>
</dbReference>
<feature type="domain" description="UBC core" evidence="2">
    <location>
        <begin position="4"/>
        <end position="154"/>
    </location>
</feature>
<feature type="compositionally biased region" description="Polar residues" evidence="1">
    <location>
        <begin position="208"/>
        <end position="219"/>
    </location>
</feature>